<evidence type="ECO:0000313" key="7">
    <source>
        <dbReference type="EMBL" id="AGC71662.1"/>
    </source>
</evidence>
<keyword evidence="3" id="KW-1015">Disulfide bond</keyword>
<dbReference type="PROSITE" id="PS00194">
    <property type="entry name" value="THIOREDOXIN_1"/>
    <property type="match status" value="1"/>
</dbReference>
<evidence type="ECO:0000256" key="2">
    <source>
        <dbReference type="ARBA" id="ARBA00022748"/>
    </source>
</evidence>
<keyword evidence="2" id="KW-0201">Cytochrome c-type biogenesis</keyword>
<accession>L7VRN0</accession>
<dbReference type="PROSITE" id="PS51352">
    <property type="entry name" value="THIOREDOXIN_2"/>
    <property type="match status" value="1"/>
</dbReference>
<keyword evidence="4" id="KW-0676">Redox-active center</keyword>
<comment type="subcellular location">
    <subcellularLocation>
        <location evidence="1">Cell envelope</location>
    </subcellularLocation>
</comment>
<dbReference type="CDD" id="cd02966">
    <property type="entry name" value="TlpA_like_family"/>
    <property type="match status" value="1"/>
</dbReference>
<protein>
    <submittedName>
        <fullName evidence="7">Thioredoxin family protein</fullName>
    </submittedName>
</protein>
<feature type="transmembrane region" description="Helical" evidence="5">
    <location>
        <begin position="13"/>
        <end position="32"/>
    </location>
</feature>
<keyword evidence="5" id="KW-0812">Transmembrane</keyword>
<dbReference type="Pfam" id="PF00578">
    <property type="entry name" value="AhpC-TSA"/>
    <property type="match status" value="1"/>
</dbReference>
<dbReference type="InterPro" id="IPR000866">
    <property type="entry name" value="AhpC/TSA"/>
</dbReference>
<evidence type="ECO:0000256" key="5">
    <source>
        <dbReference type="SAM" id="Phobius"/>
    </source>
</evidence>
<dbReference type="InterPro" id="IPR036249">
    <property type="entry name" value="Thioredoxin-like_sf"/>
</dbReference>
<dbReference type="GO" id="GO:0016491">
    <property type="term" value="F:oxidoreductase activity"/>
    <property type="evidence" value="ECO:0007669"/>
    <property type="project" value="InterPro"/>
</dbReference>
<evidence type="ECO:0000259" key="6">
    <source>
        <dbReference type="PROSITE" id="PS51352"/>
    </source>
</evidence>
<keyword evidence="5" id="KW-1133">Transmembrane helix</keyword>
<dbReference type="GO" id="GO:0016209">
    <property type="term" value="F:antioxidant activity"/>
    <property type="evidence" value="ECO:0007669"/>
    <property type="project" value="InterPro"/>
</dbReference>
<dbReference type="Gene3D" id="3.40.30.10">
    <property type="entry name" value="Glutaredoxin"/>
    <property type="match status" value="1"/>
</dbReference>
<dbReference type="GO" id="GO:0030313">
    <property type="term" value="C:cell envelope"/>
    <property type="evidence" value="ECO:0007669"/>
    <property type="project" value="UniProtKB-SubCell"/>
</dbReference>
<evidence type="ECO:0000256" key="1">
    <source>
        <dbReference type="ARBA" id="ARBA00004196"/>
    </source>
</evidence>
<feature type="domain" description="Thioredoxin" evidence="6">
    <location>
        <begin position="66"/>
        <end position="206"/>
    </location>
</feature>
<dbReference type="EMBL" id="JX649879">
    <property type="protein sequence ID" value="AGC71662.1"/>
    <property type="molecule type" value="Genomic_DNA"/>
</dbReference>
<evidence type="ECO:0000256" key="4">
    <source>
        <dbReference type="ARBA" id="ARBA00023284"/>
    </source>
</evidence>
<dbReference type="InterPro" id="IPR017937">
    <property type="entry name" value="Thioredoxin_CS"/>
</dbReference>
<dbReference type="GO" id="GO:0017004">
    <property type="term" value="P:cytochrome complex assembly"/>
    <property type="evidence" value="ECO:0007669"/>
    <property type="project" value="UniProtKB-KW"/>
</dbReference>
<proteinExistence type="predicted"/>
<keyword evidence="5" id="KW-0472">Membrane</keyword>
<dbReference type="AlphaFoldDB" id="L7VRN0"/>
<dbReference type="PANTHER" id="PTHR42852">
    <property type="entry name" value="THIOL:DISULFIDE INTERCHANGE PROTEIN DSBE"/>
    <property type="match status" value="1"/>
</dbReference>
<dbReference type="PANTHER" id="PTHR42852:SF6">
    <property type="entry name" value="THIOL:DISULFIDE INTERCHANGE PROTEIN DSBE"/>
    <property type="match status" value="1"/>
</dbReference>
<dbReference type="SUPFAM" id="SSF52833">
    <property type="entry name" value="Thioredoxin-like"/>
    <property type="match status" value="1"/>
</dbReference>
<dbReference type="InterPro" id="IPR050553">
    <property type="entry name" value="Thioredoxin_ResA/DsbE_sf"/>
</dbReference>
<reference evidence="7" key="1">
    <citation type="submission" date="2012-09" db="EMBL/GenBank/DDBJ databases">
        <title>Metagenomic Characterization of a Microbial Community in Wastewater Detects High Levels of Antibiotic Resistance.</title>
        <authorList>
            <person name="Abrams M."/>
            <person name="Caldwell A."/>
            <person name="Vandaei E."/>
            <person name="Lee W."/>
            <person name="Perrott J."/>
            <person name="Khan S.Y."/>
            <person name="Ta J."/>
            <person name="Romero D."/>
            <person name="Nguyen V."/>
            <person name="Pourmand N."/>
            <person name="Ouverney C.C."/>
        </authorList>
    </citation>
    <scope>NUCLEOTIDE SEQUENCE</scope>
</reference>
<name>L7VRN0_9BACT</name>
<dbReference type="InterPro" id="IPR013766">
    <property type="entry name" value="Thioredoxin_domain"/>
</dbReference>
<evidence type="ECO:0000256" key="3">
    <source>
        <dbReference type="ARBA" id="ARBA00023157"/>
    </source>
</evidence>
<sequence length="207" mass="23183">MPTPTTSITPNQLAAYGVSGLVTCALVGYFAWALPDALSRGREGVRRTREAPCQVLRPTAQNAVLGRLPQPAPDFALKTHDGQEVKLSSLRGRVVLVNFWATWCPTCVVEEPSLERLATQMKNKPFSLLAVSVDENWDLVRQHFPKGSAMTVLLDKDKKVPQAYGTEKFPESFLIDRDGNIRYFVVSERQLWHTQEVRSCIDALIEE</sequence>
<organism evidence="7">
    <name type="scientific">uncultured bacterium A1Q1_fos_2386</name>
    <dbReference type="NCBI Taxonomy" id="1256568"/>
    <lineage>
        <taxon>Bacteria</taxon>
        <taxon>environmental samples</taxon>
    </lineage>
</organism>